<reference evidence="1 3" key="1">
    <citation type="journal article" date="2017" name="Nature">
        <title>The sunflower genome provides insights into oil metabolism, flowering and Asterid evolution.</title>
        <authorList>
            <person name="Badouin H."/>
            <person name="Gouzy J."/>
            <person name="Grassa C.J."/>
            <person name="Murat F."/>
            <person name="Staton S.E."/>
            <person name="Cottret L."/>
            <person name="Lelandais-Briere C."/>
            <person name="Owens G.L."/>
            <person name="Carrere S."/>
            <person name="Mayjonade B."/>
            <person name="Legrand L."/>
            <person name="Gill N."/>
            <person name="Kane N.C."/>
            <person name="Bowers J.E."/>
            <person name="Hubner S."/>
            <person name="Bellec A."/>
            <person name="Berard A."/>
            <person name="Berges H."/>
            <person name="Blanchet N."/>
            <person name="Boniface M.C."/>
            <person name="Brunel D."/>
            <person name="Catrice O."/>
            <person name="Chaidir N."/>
            <person name="Claudel C."/>
            <person name="Donnadieu C."/>
            <person name="Faraut T."/>
            <person name="Fievet G."/>
            <person name="Helmstetter N."/>
            <person name="King M."/>
            <person name="Knapp S.J."/>
            <person name="Lai Z."/>
            <person name="Le Paslier M.C."/>
            <person name="Lippi Y."/>
            <person name="Lorenzon L."/>
            <person name="Mandel J.R."/>
            <person name="Marage G."/>
            <person name="Marchand G."/>
            <person name="Marquand E."/>
            <person name="Bret-Mestries E."/>
            <person name="Morien E."/>
            <person name="Nambeesan S."/>
            <person name="Nguyen T."/>
            <person name="Pegot-Espagnet P."/>
            <person name="Pouilly N."/>
            <person name="Raftis F."/>
            <person name="Sallet E."/>
            <person name="Schiex T."/>
            <person name="Thomas J."/>
            <person name="Vandecasteele C."/>
            <person name="Vares D."/>
            <person name="Vear F."/>
            <person name="Vautrin S."/>
            <person name="Crespi M."/>
            <person name="Mangin B."/>
            <person name="Burke J.M."/>
            <person name="Salse J."/>
            <person name="Munos S."/>
            <person name="Vincourt P."/>
            <person name="Rieseberg L.H."/>
            <person name="Langlade N.B."/>
        </authorList>
    </citation>
    <scope>NUCLEOTIDE SEQUENCE [LARGE SCALE GENOMIC DNA]</scope>
    <source>
        <strain evidence="3">cv. SF193</strain>
        <tissue evidence="1">Leaves</tissue>
    </source>
</reference>
<dbReference type="AlphaFoldDB" id="A0A251UMB8"/>
<evidence type="ECO:0000313" key="1">
    <source>
        <dbReference type="EMBL" id="KAF5804394.1"/>
    </source>
</evidence>
<name>A0A251UMB8_HELAN</name>
<protein>
    <submittedName>
        <fullName evidence="2">Uncharacterized protein</fullName>
    </submittedName>
</protein>
<dbReference type="Gramene" id="mRNA:HanXRQr2_Chr05g0196491">
    <property type="protein sequence ID" value="mRNA:HanXRQr2_Chr05g0196491"/>
    <property type="gene ID" value="HanXRQr2_Chr05g0196491"/>
</dbReference>
<reference evidence="1" key="3">
    <citation type="submission" date="2020-06" db="EMBL/GenBank/DDBJ databases">
        <title>Helianthus annuus Genome sequencing and assembly Release 2.</title>
        <authorList>
            <person name="Gouzy J."/>
            <person name="Langlade N."/>
            <person name="Munos S."/>
        </authorList>
    </citation>
    <scope>NUCLEOTIDE SEQUENCE</scope>
    <source>
        <tissue evidence="1">Leaves</tissue>
    </source>
</reference>
<accession>A0A251UMB8</accession>
<keyword evidence="3" id="KW-1185">Reference proteome</keyword>
<organism evidence="2 3">
    <name type="scientific">Helianthus annuus</name>
    <name type="common">Common sunflower</name>
    <dbReference type="NCBI Taxonomy" id="4232"/>
    <lineage>
        <taxon>Eukaryota</taxon>
        <taxon>Viridiplantae</taxon>
        <taxon>Streptophyta</taxon>
        <taxon>Embryophyta</taxon>
        <taxon>Tracheophyta</taxon>
        <taxon>Spermatophyta</taxon>
        <taxon>Magnoliopsida</taxon>
        <taxon>eudicotyledons</taxon>
        <taxon>Gunneridae</taxon>
        <taxon>Pentapetalae</taxon>
        <taxon>asterids</taxon>
        <taxon>campanulids</taxon>
        <taxon>Asterales</taxon>
        <taxon>Asteraceae</taxon>
        <taxon>Asteroideae</taxon>
        <taxon>Heliantheae alliance</taxon>
        <taxon>Heliantheae</taxon>
        <taxon>Helianthus</taxon>
    </lineage>
</organism>
<dbReference type="Proteomes" id="UP000215914">
    <property type="component" value="Chromosome 5"/>
</dbReference>
<evidence type="ECO:0000313" key="3">
    <source>
        <dbReference type="Proteomes" id="UP000215914"/>
    </source>
</evidence>
<sequence length="82" mass="9196">MRNLNCDPNCKCSNCTFSYSNSDWYLSNPESVMRCERGCSFEVEVQVCKIHCVSKAPPGLTINVEDAATSEAEIYKALEVCY</sequence>
<evidence type="ECO:0000313" key="2">
    <source>
        <dbReference type="EMBL" id="OTG24163.1"/>
    </source>
</evidence>
<dbReference type="EMBL" id="CM007894">
    <property type="protein sequence ID" value="OTG24163.1"/>
    <property type="molecule type" value="Genomic_DNA"/>
</dbReference>
<dbReference type="InParanoid" id="A0A251UMB8"/>
<proteinExistence type="predicted"/>
<dbReference type="EMBL" id="MNCJ02000320">
    <property type="protein sequence ID" value="KAF5804394.1"/>
    <property type="molecule type" value="Genomic_DNA"/>
</dbReference>
<reference evidence="2" key="2">
    <citation type="submission" date="2017-02" db="EMBL/GenBank/DDBJ databases">
        <title>Sunflower complete genome.</title>
        <authorList>
            <person name="Langlade N."/>
            <person name="Munos S."/>
        </authorList>
    </citation>
    <scope>NUCLEOTIDE SEQUENCE [LARGE SCALE GENOMIC DNA]</scope>
    <source>
        <tissue evidence="2">Leaves</tissue>
    </source>
</reference>
<gene>
    <name evidence="2" type="ORF">HannXRQ_Chr05g0133591</name>
    <name evidence="1" type="ORF">HanXRQr2_Chr05g0196491</name>
</gene>